<dbReference type="AlphaFoldDB" id="A0A7M1S2W2"/>
<organism evidence="8 9">
    <name type="scientific">Sulfurovum indicum</name>
    <dbReference type="NCBI Taxonomy" id="2779528"/>
    <lineage>
        <taxon>Bacteria</taxon>
        <taxon>Pseudomonadati</taxon>
        <taxon>Campylobacterota</taxon>
        <taxon>Epsilonproteobacteria</taxon>
        <taxon>Campylobacterales</taxon>
        <taxon>Sulfurovaceae</taxon>
        <taxon>Sulfurovum</taxon>
    </lineage>
</organism>
<dbReference type="RefSeq" id="WP_197548016.1">
    <property type="nucleotide sequence ID" value="NZ_CP063164.1"/>
</dbReference>
<sequence length="627" mass="72291">MKKRVVKGSLVFLWLLSTAVGHAENVESILQEYNQKNALSQKTIDENKGHLVLFTREKLEKMHAKTLKDVFKATPVIYYHENRYGLPDPLTSGGLEPYRSNFVRLYVDGVEVTQGWMGSGLMLYGDVNIDFVDHIEFYYAIPSFDTSVEPAYLTIFLYSKDPKRDSGGKLDLVEGSRGYNSQSVSYGQQTKDLSYMINFSHTDAKRETIANGTATPLSRDFERMQLFSYVKTEDQVFHLQVMKKDTDSLAGMSWDATPLVSQIDYLNLHLDYGIVFDTHWRAQFAYDWLKTEMVQADDLPLLWSDALGANTFNGVYKNSTYTAEVTYKETIGRNRITAGIKGRYKKLDSFERDGEDALTSPFTEERIASVFFQDQYAFSDRQLVTLGASYNHISRNGGVESDSLLQLRLGYIYSSEHWSYKAYLYRTQFALEPFVRYLDISNLQDIEPQTTLGITQEIAYSDENYRLRLMLLMMQDEDGLVQNDTPDASGETKYFFAVMNYDYDIDLNNKVNMQLYYARYKDIFNLDKLEDVSGYLSLTNAYEKLDFYNGIVWHSNSLDWKNYFDLTCAVSWNISEELTLTLKGENLLDKAKKSTLFRVDPVTSTLLTPLQISPTDQRITIEMEYLF</sequence>
<keyword evidence="4" id="KW-0812">Transmembrane</keyword>
<dbReference type="EMBL" id="CP063164">
    <property type="protein sequence ID" value="QOR61341.1"/>
    <property type="molecule type" value="Genomic_DNA"/>
</dbReference>
<dbReference type="InterPro" id="IPR039426">
    <property type="entry name" value="TonB-dep_rcpt-like"/>
</dbReference>
<dbReference type="Gene3D" id="2.40.170.20">
    <property type="entry name" value="TonB-dependent receptor, beta-barrel domain"/>
    <property type="match status" value="1"/>
</dbReference>
<keyword evidence="3" id="KW-1134">Transmembrane beta strand</keyword>
<dbReference type="GO" id="GO:0044718">
    <property type="term" value="P:siderophore transmembrane transport"/>
    <property type="evidence" value="ECO:0007669"/>
    <property type="project" value="TreeGrafter"/>
</dbReference>
<evidence type="ECO:0000256" key="4">
    <source>
        <dbReference type="ARBA" id="ARBA00022692"/>
    </source>
</evidence>
<feature type="chain" id="PRO_5029805497" evidence="7">
    <location>
        <begin position="24"/>
        <end position="627"/>
    </location>
</feature>
<reference evidence="8 9" key="1">
    <citation type="submission" date="2020-10" db="EMBL/GenBank/DDBJ databases">
        <title>The genome of sulfurovum sp.</title>
        <authorList>
            <person name="Xie S."/>
            <person name="Shao Z."/>
            <person name="Jiang L."/>
        </authorList>
    </citation>
    <scope>NUCLEOTIDE SEQUENCE [LARGE SCALE GENOMIC DNA]</scope>
    <source>
        <strain evidence="8 9">ST-419</strain>
    </source>
</reference>
<evidence type="ECO:0000256" key="1">
    <source>
        <dbReference type="ARBA" id="ARBA00004571"/>
    </source>
</evidence>
<keyword evidence="9" id="KW-1185">Reference proteome</keyword>
<dbReference type="Proteomes" id="UP000595074">
    <property type="component" value="Chromosome"/>
</dbReference>
<accession>A0A7M1S2W2</accession>
<keyword evidence="5" id="KW-0472">Membrane</keyword>
<keyword evidence="7" id="KW-0732">Signal</keyword>
<dbReference type="GO" id="GO:0009279">
    <property type="term" value="C:cell outer membrane"/>
    <property type="evidence" value="ECO:0007669"/>
    <property type="project" value="UniProtKB-SubCell"/>
</dbReference>
<dbReference type="InterPro" id="IPR036942">
    <property type="entry name" value="Beta-barrel_TonB_sf"/>
</dbReference>
<dbReference type="PANTHER" id="PTHR30069:SF50">
    <property type="entry name" value="TONB-DEPENDENT RECEPTOR HI_1217-RELATED"/>
    <property type="match status" value="1"/>
</dbReference>
<dbReference type="SUPFAM" id="SSF56935">
    <property type="entry name" value="Porins"/>
    <property type="match status" value="1"/>
</dbReference>
<proteinExistence type="predicted"/>
<evidence type="ECO:0000256" key="2">
    <source>
        <dbReference type="ARBA" id="ARBA00022448"/>
    </source>
</evidence>
<evidence type="ECO:0000256" key="6">
    <source>
        <dbReference type="ARBA" id="ARBA00023237"/>
    </source>
</evidence>
<feature type="signal peptide" evidence="7">
    <location>
        <begin position="1"/>
        <end position="23"/>
    </location>
</feature>
<dbReference type="GO" id="GO:0015344">
    <property type="term" value="F:siderophore uptake transmembrane transporter activity"/>
    <property type="evidence" value="ECO:0007669"/>
    <property type="project" value="TreeGrafter"/>
</dbReference>
<comment type="subcellular location">
    <subcellularLocation>
        <location evidence="1">Cell outer membrane</location>
        <topology evidence="1">Multi-pass membrane protein</topology>
    </subcellularLocation>
</comment>
<name>A0A7M1S2W2_9BACT</name>
<keyword evidence="2" id="KW-0813">Transport</keyword>
<protein>
    <submittedName>
        <fullName evidence="8">TonB-dependent receptor</fullName>
    </submittedName>
</protein>
<evidence type="ECO:0000256" key="3">
    <source>
        <dbReference type="ARBA" id="ARBA00022452"/>
    </source>
</evidence>
<gene>
    <name evidence="8" type="ORF">IMZ28_07755</name>
</gene>
<keyword evidence="6" id="KW-0998">Cell outer membrane</keyword>
<evidence type="ECO:0000256" key="7">
    <source>
        <dbReference type="SAM" id="SignalP"/>
    </source>
</evidence>
<dbReference type="PANTHER" id="PTHR30069">
    <property type="entry name" value="TONB-DEPENDENT OUTER MEMBRANE RECEPTOR"/>
    <property type="match status" value="1"/>
</dbReference>
<evidence type="ECO:0000313" key="8">
    <source>
        <dbReference type="EMBL" id="QOR61341.1"/>
    </source>
</evidence>
<evidence type="ECO:0000313" key="9">
    <source>
        <dbReference type="Proteomes" id="UP000595074"/>
    </source>
</evidence>
<keyword evidence="8" id="KW-0675">Receptor</keyword>
<evidence type="ECO:0000256" key="5">
    <source>
        <dbReference type="ARBA" id="ARBA00023136"/>
    </source>
</evidence>
<dbReference type="KEGG" id="sinu:IMZ28_07755"/>